<name>A0A7M3SAA9_9FIRM</name>
<dbReference type="Proteomes" id="UP000515703">
    <property type="component" value="Chromosome"/>
</dbReference>
<reference evidence="2 3" key="2">
    <citation type="submission" date="2020-08" db="EMBL/GenBank/DDBJ databases">
        <authorList>
            <person name="Ueki A."/>
            <person name="Tonouchi A."/>
        </authorList>
    </citation>
    <scope>NUCLEOTIDE SEQUENCE [LARGE SCALE GENOMIC DNA]</scope>
    <source>
        <strain evidence="2 3">CTTW</strain>
    </source>
</reference>
<feature type="domain" description="Carbohydrate-binding" evidence="1">
    <location>
        <begin position="46"/>
        <end position="195"/>
    </location>
</feature>
<dbReference type="KEGG" id="acht:bsdcttw_45670"/>
<dbReference type="GO" id="GO:0004553">
    <property type="term" value="F:hydrolase activity, hydrolyzing O-glycosyl compounds"/>
    <property type="evidence" value="ECO:0007669"/>
    <property type="project" value="InterPro"/>
</dbReference>
<reference evidence="2 3" key="1">
    <citation type="submission" date="2020-08" db="EMBL/GenBank/DDBJ databases">
        <title>Draft genome sequencing of an Anaerocolumna strain isolated from anoxic soil subjected to BSD treatment.</title>
        <authorList>
            <person name="Uek A."/>
            <person name="Tonouchi A."/>
        </authorList>
    </citation>
    <scope>NUCLEOTIDE SEQUENCE [LARGE SCALE GENOMIC DNA]</scope>
    <source>
        <strain evidence="2 3">CTTW</strain>
    </source>
</reference>
<dbReference type="GO" id="GO:0030246">
    <property type="term" value="F:carbohydrate binding"/>
    <property type="evidence" value="ECO:0007669"/>
    <property type="project" value="InterPro"/>
</dbReference>
<proteinExistence type="predicted"/>
<dbReference type="AlphaFoldDB" id="A0A7M3SAA9"/>
<gene>
    <name evidence="2" type="ORF">bsdcttw_45670</name>
</gene>
<dbReference type="Gene3D" id="2.60.40.1190">
    <property type="match status" value="1"/>
</dbReference>
<evidence type="ECO:0000259" key="1">
    <source>
        <dbReference type="Pfam" id="PF16011"/>
    </source>
</evidence>
<protein>
    <recommendedName>
        <fullName evidence="1">Carbohydrate-binding domain-containing protein</fullName>
    </recommendedName>
</protein>
<dbReference type="RefSeq" id="WP_185257078.1">
    <property type="nucleotide sequence ID" value="NZ_AP023368.1"/>
</dbReference>
<dbReference type="GO" id="GO:0016052">
    <property type="term" value="P:carbohydrate catabolic process"/>
    <property type="evidence" value="ECO:0007669"/>
    <property type="project" value="InterPro"/>
</dbReference>
<organism evidence="2 3">
    <name type="scientific">Anaerocolumna chitinilytica</name>
    <dbReference type="NCBI Taxonomy" id="1727145"/>
    <lineage>
        <taxon>Bacteria</taxon>
        <taxon>Bacillati</taxon>
        <taxon>Bacillota</taxon>
        <taxon>Clostridia</taxon>
        <taxon>Lachnospirales</taxon>
        <taxon>Lachnospiraceae</taxon>
        <taxon>Anaerocolumna</taxon>
    </lineage>
</organism>
<accession>A0A7M3SAA9</accession>
<dbReference type="CDD" id="cd09620">
    <property type="entry name" value="CBM9_like_3"/>
    <property type="match status" value="1"/>
</dbReference>
<dbReference type="Pfam" id="PF16011">
    <property type="entry name" value="CBM9_2"/>
    <property type="match status" value="1"/>
</dbReference>
<keyword evidence="3" id="KW-1185">Reference proteome</keyword>
<dbReference type="SUPFAM" id="SSF49344">
    <property type="entry name" value="CBD9-like"/>
    <property type="match status" value="1"/>
</dbReference>
<sequence>MNYEVHRITSLEQLEECEKFCIDHYQWADGEKPEAYGRMGLLEGYGLIISMTAVERNPLRTFTKENDPVYEDSAMEAFLSFSAGGSDQTYLNFEMNANGAMLSQFGTAKAREFISYDKEQKAICEAGIKEDSWSILLKIPMGLIVRFFGGGPLQSGDSFTCNFYKVCQTPGQEHYGSFAPIISEKPNFHLPEFFQRAVII</sequence>
<evidence type="ECO:0000313" key="3">
    <source>
        <dbReference type="Proteomes" id="UP000515703"/>
    </source>
</evidence>
<dbReference type="EMBL" id="AP023368">
    <property type="protein sequence ID" value="BCK01527.1"/>
    <property type="molecule type" value="Genomic_DNA"/>
</dbReference>
<evidence type="ECO:0000313" key="2">
    <source>
        <dbReference type="EMBL" id="BCK01527.1"/>
    </source>
</evidence>
<dbReference type="InterPro" id="IPR010502">
    <property type="entry name" value="Carb-bd_dom_fam9"/>
</dbReference>